<feature type="chain" id="PRO_5004656629" description="CREG-like beta-barrel domain-containing protein" evidence="7">
    <location>
        <begin position="22"/>
        <end position="570"/>
    </location>
</feature>
<evidence type="ECO:0000313" key="9">
    <source>
        <dbReference type="EMBL" id="ERL94027.1"/>
    </source>
</evidence>
<evidence type="ECO:0000256" key="6">
    <source>
        <dbReference type="SAM" id="Phobius"/>
    </source>
</evidence>
<evidence type="ECO:0000256" key="1">
    <source>
        <dbReference type="ARBA" id="ARBA00004613"/>
    </source>
</evidence>
<evidence type="ECO:0000256" key="7">
    <source>
        <dbReference type="SAM" id="SignalP"/>
    </source>
</evidence>
<keyword evidence="5" id="KW-0325">Glycoprotein</keyword>
<reference evidence="9 10" key="1">
    <citation type="journal article" date="2013" name="Genome Biol.">
        <title>Draft genome of the mountain pine beetle, Dendroctonus ponderosae Hopkins, a major forest pest.</title>
        <authorList>
            <person name="Keeling C.I."/>
            <person name="Yuen M.M."/>
            <person name="Liao N.Y."/>
            <person name="Docking T.R."/>
            <person name="Chan S.K."/>
            <person name="Taylor G.A."/>
            <person name="Palmquist D.L."/>
            <person name="Jackman S.D."/>
            <person name="Nguyen A."/>
            <person name="Li M."/>
            <person name="Henderson H."/>
            <person name="Janes J.K."/>
            <person name="Zhao Y."/>
            <person name="Pandoh P."/>
            <person name="Moore R."/>
            <person name="Sperling F.A."/>
            <person name="Huber D.P."/>
            <person name="Birol I."/>
            <person name="Jones S.J."/>
            <person name="Bohlmann J."/>
        </authorList>
    </citation>
    <scope>NUCLEOTIDE SEQUENCE</scope>
</reference>
<evidence type="ECO:0000259" key="8">
    <source>
        <dbReference type="Pfam" id="PF13883"/>
    </source>
</evidence>
<dbReference type="Pfam" id="PF13883">
    <property type="entry name" value="CREG_beta-barrel"/>
    <property type="match status" value="3"/>
</dbReference>
<name>U4ULM5_DENPD</name>
<evidence type="ECO:0000256" key="5">
    <source>
        <dbReference type="ARBA" id="ARBA00023180"/>
    </source>
</evidence>
<evidence type="ECO:0000256" key="2">
    <source>
        <dbReference type="ARBA" id="ARBA00009230"/>
    </source>
</evidence>
<dbReference type="FunFam" id="2.30.110.10:FF:000004">
    <property type="entry name" value="Cellular repressor of E1A-stimulated genes 1"/>
    <property type="match status" value="1"/>
</dbReference>
<evidence type="ECO:0000313" key="10">
    <source>
        <dbReference type="Proteomes" id="UP000030742"/>
    </source>
</evidence>
<dbReference type="AlphaFoldDB" id="U4ULM5"/>
<dbReference type="OrthoDB" id="46836at2759"/>
<feature type="transmembrane region" description="Helical" evidence="6">
    <location>
        <begin position="544"/>
        <end position="569"/>
    </location>
</feature>
<dbReference type="EMBL" id="KB632375">
    <property type="protein sequence ID" value="ERL94027.1"/>
    <property type="molecule type" value="Genomic_DNA"/>
</dbReference>
<keyword evidence="4 7" id="KW-0732">Signal</keyword>
<comment type="subcellular location">
    <subcellularLocation>
        <location evidence="1">Secreted</location>
    </subcellularLocation>
</comment>
<gene>
    <name evidence="9" type="ORF">D910_11311</name>
</gene>
<dbReference type="GO" id="GO:0012505">
    <property type="term" value="C:endomembrane system"/>
    <property type="evidence" value="ECO:0007669"/>
    <property type="project" value="UniProtKB-ARBA"/>
</dbReference>
<comment type="similarity">
    <text evidence="2">Belongs to the CREG family.</text>
</comment>
<accession>U4ULM5</accession>
<keyword evidence="6" id="KW-1133">Transmembrane helix</keyword>
<keyword evidence="3" id="KW-0964">Secreted</keyword>
<feature type="signal peptide" evidence="7">
    <location>
        <begin position="1"/>
        <end position="21"/>
    </location>
</feature>
<dbReference type="InterPro" id="IPR055343">
    <property type="entry name" value="CREG_beta-barrel"/>
</dbReference>
<evidence type="ECO:0000256" key="3">
    <source>
        <dbReference type="ARBA" id="ARBA00022525"/>
    </source>
</evidence>
<feature type="domain" description="CREG-like beta-barrel" evidence="8">
    <location>
        <begin position="389"/>
        <end position="547"/>
    </location>
</feature>
<dbReference type="PANTHER" id="PTHR13343">
    <property type="entry name" value="CREG1 PROTEIN"/>
    <property type="match status" value="1"/>
</dbReference>
<protein>
    <recommendedName>
        <fullName evidence="8">CREG-like beta-barrel domain-containing protein</fullName>
    </recommendedName>
</protein>
<dbReference type="PANTHER" id="PTHR13343:SF17">
    <property type="entry name" value="CELLULAR REPRESSOR OF E1A-STIMULATED GENES, ISOFORM A"/>
    <property type="match status" value="1"/>
</dbReference>
<keyword evidence="6" id="KW-0812">Transmembrane</keyword>
<dbReference type="Proteomes" id="UP000030742">
    <property type="component" value="Unassembled WGS sequence"/>
</dbReference>
<feature type="domain" description="CREG-like beta-barrel" evidence="8">
    <location>
        <begin position="193"/>
        <end position="343"/>
    </location>
</feature>
<feature type="domain" description="CREG-like beta-barrel" evidence="8">
    <location>
        <begin position="25"/>
        <end position="182"/>
    </location>
</feature>
<dbReference type="Gene3D" id="2.30.110.10">
    <property type="entry name" value="Electron Transport, Fmn-binding Protein, Chain A"/>
    <property type="match status" value="3"/>
</dbReference>
<dbReference type="GO" id="GO:0005615">
    <property type="term" value="C:extracellular space"/>
    <property type="evidence" value="ECO:0007669"/>
    <property type="project" value="TreeGrafter"/>
</dbReference>
<evidence type="ECO:0000256" key="4">
    <source>
        <dbReference type="ARBA" id="ARBA00022729"/>
    </source>
</evidence>
<sequence length="570" mass="62929">MLSLVSLVLSFAILWPAAVDASSDGQIARTIIHDADWVSIATISTQKFIQGNAFVSLKSMCDGPVSNSTGIPYLYLTDRDVSVKDMDVNNNVTILVSWAQTNRCPANETFDPEDPRCAKVMLSGTVEKVEVKNSTDEHTFAQGALFERHPSMKYWPSSHNFFVAKIEPTQVLLLNQFGGITSKITCIAAIPYNWLSIATISTRNNTKGFPFVSLKSVSDGNTSSTGVPYLYLTDMDVTGQDVLENDKVTIMASLAQSDYCTTKGYDPQDPRCAKVMISGTVEKLANTTEEFFVGQKALFDRHPEMKKWPDNHGFYVAKVNPSDILVLDHFGGAESVTVEDYFNANLTNIIDLDAYFRAVAVASLVLTFAIFWHPAVEARVLRNAISELPPIAEHAKTARYIIHNADWVAVGTLSVREDMKGDPFVSLKSISDGPASNSSGIPYLYMTDMDITAIDILANNKVTILASLAQSNYCQEKSYDPQDPRCAKVMLSGTVEKVNKSTEEHEFAKKALFERHPPMKYWPANHGFYVAKVKPTQILLLNNFGGLVTTFASIYCGSVFFGSLVVRLLF</sequence>
<dbReference type="GO" id="GO:0005737">
    <property type="term" value="C:cytoplasm"/>
    <property type="evidence" value="ECO:0007669"/>
    <property type="project" value="UniProtKB-ARBA"/>
</dbReference>
<keyword evidence="6" id="KW-0472">Membrane</keyword>
<dbReference type="SUPFAM" id="SSF50475">
    <property type="entry name" value="FMN-binding split barrel"/>
    <property type="match status" value="3"/>
</dbReference>
<dbReference type="InterPro" id="IPR012349">
    <property type="entry name" value="Split_barrel_FMN-bd"/>
</dbReference>
<feature type="transmembrane region" description="Helical" evidence="6">
    <location>
        <begin position="354"/>
        <end position="372"/>
    </location>
</feature>
<organism evidence="9 10">
    <name type="scientific">Dendroctonus ponderosae</name>
    <name type="common">Mountain pine beetle</name>
    <dbReference type="NCBI Taxonomy" id="77166"/>
    <lineage>
        <taxon>Eukaryota</taxon>
        <taxon>Metazoa</taxon>
        <taxon>Ecdysozoa</taxon>
        <taxon>Arthropoda</taxon>
        <taxon>Hexapoda</taxon>
        <taxon>Insecta</taxon>
        <taxon>Pterygota</taxon>
        <taxon>Neoptera</taxon>
        <taxon>Endopterygota</taxon>
        <taxon>Coleoptera</taxon>
        <taxon>Polyphaga</taxon>
        <taxon>Cucujiformia</taxon>
        <taxon>Curculionidae</taxon>
        <taxon>Scolytinae</taxon>
        <taxon>Dendroctonus</taxon>
    </lineage>
</organism>
<proteinExistence type="inferred from homology"/>